<dbReference type="CDD" id="cd03219">
    <property type="entry name" value="ABC_Mj1267_LivG_branched"/>
    <property type="match status" value="1"/>
</dbReference>
<dbReference type="SMART" id="SM00382">
    <property type="entry name" value="AAA"/>
    <property type="match status" value="1"/>
</dbReference>
<evidence type="ECO:0000256" key="4">
    <source>
        <dbReference type="ARBA" id="ARBA00022840"/>
    </source>
</evidence>
<dbReference type="InterPro" id="IPR003593">
    <property type="entry name" value="AAA+_ATPase"/>
</dbReference>
<evidence type="ECO:0000313" key="7">
    <source>
        <dbReference type="Proteomes" id="UP001232156"/>
    </source>
</evidence>
<accession>A0ABU1D2A3</accession>
<dbReference type="GO" id="GO:0005524">
    <property type="term" value="F:ATP binding"/>
    <property type="evidence" value="ECO:0007669"/>
    <property type="project" value="UniProtKB-KW"/>
</dbReference>
<dbReference type="EMBL" id="JAUZQE010000001">
    <property type="protein sequence ID" value="MDR4124526.1"/>
    <property type="molecule type" value="Genomic_DNA"/>
</dbReference>
<comment type="caution">
    <text evidence="6">The sequence shown here is derived from an EMBL/GenBank/DDBJ whole genome shotgun (WGS) entry which is preliminary data.</text>
</comment>
<keyword evidence="2" id="KW-1003">Cell membrane</keyword>
<dbReference type="InterPro" id="IPR003439">
    <property type="entry name" value="ABC_transporter-like_ATP-bd"/>
</dbReference>
<evidence type="ECO:0000256" key="2">
    <source>
        <dbReference type="ARBA" id="ARBA00022475"/>
    </source>
</evidence>
<evidence type="ECO:0000256" key="1">
    <source>
        <dbReference type="ARBA" id="ARBA00022448"/>
    </source>
</evidence>
<dbReference type="Pfam" id="PF00005">
    <property type="entry name" value="ABC_tran"/>
    <property type="match status" value="1"/>
</dbReference>
<keyword evidence="2" id="KW-0472">Membrane</keyword>
<evidence type="ECO:0000259" key="5">
    <source>
        <dbReference type="PROSITE" id="PS50893"/>
    </source>
</evidence>
<keyword evidence="3" id="KW-0547">Nucleotide-binding</keyword>
<dbReference type="Gene3D" id="3.40.50.300">
    <property type="entry name" value="P-loop containing nucleotide triphosphate hydrolases"/>
    <property type="match status" value="1"/>
</dbReference>
<organism evidence="6 7">
    <name type="scientific">Yanghanlia caeni</name>
    <dbReference type="NCBI Taxonomy" id="3064283"/>
    <lineage>
        <taxon>Bacteria</taxon>
        <taxon>Pseudomonadati</taxon>
        <taxon>Pseudomonadota</taxon>
        <taxon>Betaproteobacteria</taxon>
        <taxon>Burkholderiales</taxon>
        <taxon>Alcaligenaceae</taxon>
        <taxon>Yanghanlia</taxon>
    </lineage>
</organism>
<sequence>MTSRTLISAVGLHKQFGAVVAARDISVDITAQTVSGLIGTNGAGKTTFVNMLTGYLKPDQGTITFEGTDITGREPRDITRMGIARSFQIPQLFTSLTARENLEIALGIAKSPLTRANEILAQFGLGAYANSVAGNLPEGVRKLLDISLAMVAEPKVLLLDEPTSGVASDEKFAVMDRVMDVIRAAGVTVLFVEHDMDIVRRYSDRVLAFYDGAILAAGAPDDVLNNAQVRQYIIGEPLPTTANAEAPHA</sequence>
<dbReference type="SUPFAM" id="SSF52540">
    <property type="entry name" value="P-loop containing nucleoside triphosphate hydrolases"/>
    <property type="match status" value="1"/>
</dbReference>
<dbReference type="InterPro" id="IPR027417">
    <property type="entry name" value="P-loop_NTPase"/>
</dbReference>
<keyword evidence="4 6" id="KW-0067">ATP-binding</keyword>
<dbReference type="PANTHER" id="PTHR45772">
    <property type="entry name" value="CONSERVED COMPONENT OF ABC TRANSPORTER FOR NATURAL AMINO ACIDS-RELATED"/>
    <property type="match status" value="1"/>
</dbReference>
<dbReference type="PANTHER" id="PTHR45772:SF7">
    <property type="entry name" value="AMINO ACID ABC TRANSPORTER ATP-BINDING PROTEIN"/>
    <property type="match status" value="1"/>
</dbReference>
<proteinExistence type="predicted"/>
<evidence type="ECO:0000256" key="3">
    <source>
        <dbReference type="ARBA" id="ARBA00022741"/>
    </source>
</evidence>
<reference evidence="6 7" key="1">
    <citation type="submission" date="2023-08" db="EMBL/GenBank/DDBJ databases">
        <title>Alcaligenaceae gen. nov., a novel taxon isolated from the sludge of Yixing Pesticide Factory.</title>
        <authorList>
            <person name="Ruan L."/>
        </authorList>
    </citation>
    <scope>NUCLEOTIDE SEQUENCE [LARGE SCALE GENOMIC DNA]</scope>
    <source>
        <strain evidence="6 7">LG-2</strain>
    </source>
</reference>
<keyword evidence="7" id="KW-1185">Reference proteome</keyword>
<gene>
    <name evidence="6" type="ORF">Q8947_00820</name>
</gene>
<protein>
    <submittedName>
        <fullName evidence="6">ABC transporter ATP-binding protein</fullName>
    </submittedName>
</protein>
<dbReference type="Proteomes" id="UP001232156">
    <property type="component" value="Unassembled WGS sequence"/>
</dbReference>
<evidence type="ECO:0000313" key="6">
    <source>
        <dbReference type="EMBL" id="MDR4124526.1"/>
    </source>
</evidence>
<feature type="domain" description="ABC transporter" evidence="5">
    <location>
        <begin position="7"/>
        <end position="236"/>
    </location>
</feature>
<dbReference type="RefSeq" id="WP_347286192.1">
    <property type="nucleotide sequence ID" value="NZ_JAUZQE010000001.1"/>
</dbReference>
<dbReference type="InterPro" id="IPR051120">
    <property type="entry name" value="ABC_AA/LPS_Transport"/>
</dbReference>
<name>A0ABU1D2A3_9BURK</name>
<keyword evidence="1" id="KW-0813">Transport</keyword>
<dbReference type="PROSITE" id="PS50893">
    <property type="entry name" value="ABC_TRANSPORTER_2"/>
    <property type="match status" value="1"/>
</dbReference>